<dbReference type="PANTHER" id="PTHR13620">
    <property type="entry name" value="3-5 EXONUCLEASE"/>
    <property type="match status" value="1"/>
</dbReference>
<proteinExistence type="predicted"/>
<dbReference type="InterPro" id="IPR036397">
    <property type="entry name" value="RNaseH_sf"/>
</dbReference>
<keyword evidence="2" id="KW-0378">Hydrolase</keyword>
<comment type="caution">
    <text evidence="5">The sequence shown here is derived from an EMBL/GenBank/DDBJ whole genome shotgun (WGS) entry which is preliminary data.</text>
</comment>
<evidence type="ECO:0000313" key="3">
    <source>
        <dbReference type="EMBL" id="KAE8963921.1"/>
    </source>
</evidence>
<dbReference type="EMBL" id="QXFU01005556">
    <property type="protein sequence ID" value="KAE8963921.1"/>
    <property type="molecule type" value="Genomic_DNA"/>
</dbReference>
<dbReference type="Gene3D" id="3.30.420.10">
    <property type="entry name" value="Ribonuclease H-like superfamily/Ribonuclease H"/>
    <property type="match status" value="3"/>
</dbReference>
<dbReference type="Proteomes" id="UP000434957">
    <property type="component" value="Unassembled WGS sequence"/>
</dbReference>
<evidence type="ECO:0000256" key="2">
    <source>
        <dbReference type="ARBA" id="ARBA00022801"/>
    </source>
</evidence>
<organism evidence="5 7">
    <name type="scientific">Phytophthora rubi</name>
    <dbReference type="NCBI Taxonomy" id="129364"/>
    <lineage>
        <taxon>Eukaryota</taxon>
        <taxon>Sar</taxon>
        <taxon>Stramenopiles</taxon>
        <taxon>Oomycota</taxon>
        <taxon>Peronosporomycetes</taxon>
        <taxon>Peronosporales</taxon>
        <taxon>Peronosporaceae</taxon>
        <taxon>Phytophthora</taxon>
    </lineage>
</organism>
<dbReference type="SUPFAM" id="SSF53098">
    <property type="entry name" value="Ribonuclease H-like"/>
    <property type="match status" value="3"/>
</dbReference>
<dbReference type="GO" id="GO:0005737">
    <property type="term" value="C:cytoplasm"/>
    <property type="evidence" value="ECO:0007669"/>
    <property type="project" value="TreeGrafter"/>
</dbReference>
<sequence>MAPLIINLTTKKQLKALEDELGGKLFSGVRGLHFQFQHDGVSDWDVGRPAAIAIAALKPTPNVVVLQASCGKKMKALKALLEDPDITKVLFNVPRVALCLGLYAKQKIAPVKCVDLQLLSEQEETKDANTCTSLFEIASRVCGSEAGALARKVEDYNANNPLAWTSSRSAPEKLDILATSALLHARCYLESSHLHDPAGVIQSTQVLWREAVLRLDASPTSSVCPAPVAISELSQNNRPAKASTAPAKEVEGLITTTEELETLLADYDNKPVVSSSKTIGVYFQFVKEEGGADSLLSVTTGNASSNGSAVTLQIDTLDIAMVFVALKTLLEDSNIVKVAYGLGRVAKWFHRHGLIGVSLEKCVDLQLLYKLLVDASVPDATMVQIASHISATIPVDMAKMVDVYSVHRNPWMKSPLGAKHLKKLVMAEKVFVWCFGRAFKNKDTREAELSRIFAAGNELWTTTFSEFGGQSIALDHPISPAPQIIAASKFTRNETGSLSHCPNQIGTTKNSPSTRANISRTYMYVASDLELQQALESNNDSLVQGSAPVVGVHFQFAREKSPYPGENDDGQLVAISIVGANPLDTAVVLQIDYLNPATVCLALKTLLSDPKTVKVMHDVHRAAFFLHRNGLTDVQLVNCIDLQVVYENVVSTSELHATLLQIVEHCKSVDTMSGLAQTTQSFKTRVKPADPADWGRRPLPESLLRTLANDAQLYAQCYVELNKMSPLMSPYTAACAATTNTRWQYAIANQGHHAIWFDPEADNQPRSLECFHSNDSEG</sequence>
<dbReference type="GO" id="GO:0005634">
    <property type="term" value="C:nucleus"/>
    <property type="evidence" value="ECO:0007669"/>
    <property type="project" value="TreeGrafter"/>
</dbReference>
<dbReference type="EMBL" id="QXFT01003912">
    <property type="protein sequence ID" value="KAE9281670.1"/>
    <property type="molecule type" value="Genomic_DNA"/>
</dbReference>
<evidence type="ECO:0008006" key="9">
    <source>
        <dbReference type="Google" id="ProtNLM"/>
    </source>
</evidence>
<evidence type="ECO:0000313" key="4">
    <source>
        <dbReference type="EMBL" id="KAE8964115.1"/>
    </source>
</evidence>
<dbReference type="OrthoDB" id="116515at2759"/>
<keyword evidence="1" id="KW-0540">Nuclease</keyword>
<accession>A0A6A4C085</accession>
<dbReference type="PANTHER" id="PTHR13620:SF104">
    <property type="entry name" value="EXONUCLEASE 3'-5' DOMAIN-CONTAINING PROTEIN 2"/>
    <property type="match status" value="1"/>
</dbReference>
<gene>
    <name evidence="4" type="ORF">PR001_g29158</name>
    <name evidence="3" type="ORF">PR002_g29130</name>
    <name evidence="5" type="ORF">PR003_g27611</name>
</gene>
<dbReference type="AlphaFoldDB" id="A0A6A4C085"/>
<dbReference type="Proteomes" id="UP000429607">
    <property type="component" value="Unassembled WGS sequence"/>
</dbReference>
<evidence type="ECO:0000256" key="1">
    <source>
        <dbReference type="ARBA" id="ARBA00022722"/>
    </source>
</evidence>
<evidence type="ECO:0000313" key="8">
    <source>
        <dbReference type="Proteomes" id="UP000435112"/>
    </source>
</evidence>
<dbReference type="Proteomes" id="UP000435112">
    <property type="component" value="Unassembled WGS sequence"/>
</dbReference>
<evidence type="ECO:0000313" key="5">
    <source>
        <dbReference type="EMBL" id="KAE9281670.1"/>
    </source>
</evidence>
<dbReference type="InterPro" id="IPR012337">
    <property type="entry name" value="RNaseH-like_sf"/>
</dbReference>
<evidence type="ECO:0000313" key="6">
    <source>
        <dbReference type="Proteomes" id="UP000429607"/>
    </source>
</evidence>
<keyword evidence="7" id="KW-1185">Reference proteome</keyword>
<evidence type="ECO:0000313" key="7">
    <source>
        <dbReference type="Proteomes" id="UP000434957"/>
    </source>
</evidence>
<reference evidence="5 7" key="1">
    <citation type="submission" date="2018-08" db="EMBL/GenBank/DDBJ databases">
        <title>Genomic investigation of the strawberry pathogen Phytophthora fragariae indicates pathogenicity is determined by transcriptional variation in three key races.</title>
        <authorList>
            <person name="Adams T.M."/>
            <person name="Armitage A.D."/>
            <person name="Sobczyk M.K."/>
            <person name="Bates H.J."/>
            <person name="Dunwell J.M."/>
            <person name="Nellist C.F."/>
            <person name="Harrison R.J."/>
        </authorList>
    </citation>
    <scope>NUCLEOTIDE SEQUENCE [LARGE SCALE GENOMIC DNA]</scope>
    <source>
        <strain evidence="4 6">SCRP249</strain>
        <strain evidence="3 8">SCRP324</strain>
        <strain evidence="5 7">SCRP333</strain>
    </source>
</reference>
<name>A0A6A4C085_9STRA</name>
<feature type="non-terminal residue" evidence="5">
    <location>
        <position position="778"/>
    </location>
</feature>
<dbReference type="GO" id="GO:0003676">
    <property type="term" value="F:nucleic acid binding"/>
    <property type="evidence" value="ECO:0007669"/>
    <property type="project" value="InterPro"/>
</dbReference>
<dbReference type="GO" id="GO:0008408">
    <property type="term" value="F:3'-5' exonuclease activity"/>
    <property type="evidence" value="ECO:0007669"/>
    <property type="project" value="TreeGrafter"/>
</dbReference>
<protein>
    <recommendedName>
        <fullName evidence="9">3'-5' exonuclease domain-containing protein</fullName>
    </recommendedName>
</protein>
<dbReference type="InterPro" id="IPR051132">
    <property type="entry name" value="3-5_Exonuclease_domain"/>
</dbReference>
<dbReference type="EMBL" id="QXFV01005654">
    <property type="protein sequence ID" value="KAE8964115.1"/>
    <property type="molecule type" value="Genomic_DNA"/>
</dbReference>